<reference evidence="3 4" key="1">
    <citation type="submission" date="2018-08" db="EMBL/GenBank/DDBJ databases">
        <title>Genomic Encyclopedia of Type Strains, Phase III (KMG-III): the genomes of soil and plant-associated and newly described type strains.</title>
        <authorList>
            <person name="Whitman W."/>
        </authorList>
    </citation>
    <scope>NUCLEOTIDE SEQUENCE [LARGE SCALE GENOMIC DNA]</scope>
    <source>
        <strain evidence="3 4">CECT 7375</strain>
    </source>
</reference>
<dbReference type="SUPFAM" id="SSF51182">
    <property type="entry name" value="RmlC-like cupins"/>
    <property type="match status" value="1"/>
</dbReference>
<dbReference type="InterPro" id="IPR010982">
    <property type="entry name" value="Lambda_DNA-bd_dom_sf"/>
</dbReference>
<dbReference type="GO" id="GO:0003700">
    <property type="term" value="F:DNA-binding transcription factor activity"/>
    <property type="evidence" value="ECO:0007669"/>
    <property type="project" value="TreeGrafter"/>
</dbReference>
<dbReference type="Proteomes" id="UP000256542">
    <property type="component" value="Unassembled WGS sequence"/>
</dbReference>
<evidence type="ECO:0000256" key="1">
    <source>
        <dbReference type="ARBA" id="ARBA00023125"/>
    </source>
</evidence>
<dbReference type="Gene3D" id="1.10.260.40">
    <property type="entry name" value="lambda repressor-like DNA-binding domains"/>
    <property type="match status" value="1"/>
</dbReference>
<dbReference type="Pfam" id="PF07883">
    <property type="entry name" value="Cupin_2"/>
    <property type="match status" value="1"/>
</dbReference>
<protein>
    <submittedName>
        <fullName evidence="3">XRE family transcriptional regulator</fullName>
    </submittedName>
</protein>
<name>A0A3E0DS97_9GAMM</name>
<keyword evidence="4" id="KW-1185">Reference proteome</keyword>
<dbReference type="GO" id="GO:0005829">
    <property type="term" value="C:cytosol"/>
    <property type="evidence" value="ECO:0007669"/>
    <property type="project" value="TreeGrafter"/>
</dbReference>
<accession>A0A3E0DS97</accession>
<evidence type="ECO:0000313" key="4">
    <source>
        <dbReference type="Proteomes" id="UP000256542"/>
    </source>
</evidence>
<dbReference type="AlphaFoldDB" id="A0A3E0DS97"/>
<dbReference type="PROSITE" id="PS50943">
    <property type="entry name" value="HTH_CROC1"/>
    <property type="match status" value="1"/>
</dbReference>
<proteinExistence type="predicted"/>
<dbReference type="SUPFAM" id="SSF47413">
    <property type="entry name" value="lambda repressor-like DNA-binding domains"/>
    <property type="match status" value="1"/>
</dbReference>
<dbReference type="PANTHER" id="PTHR46797:SF2">
    <property type="entry name" value="TRANSCRIPTIONAL REGULATOR"/>
    <property type="match status" value="1"/>
</dbReference>
<evidence type="ECO:0000313" key="3">
    <source>
        <dbReference type="EMBL" id="REG85894.1"/>
    </source>
</evidence>
<dbReference type="CDD" id="cd02209">
    <property type="entry name" value="cupin_XRE_C"/>
    <property type="match status" value="1"/>
</dbReference>
<dbReference type="InterPro" id="IPR013096">
    <property type="entry name" value="Cupin_2"/>
</dbReference>
<dbReference type="SMART" id="SM00530">
    <property type="entry name" value="HTH_XRE"/>
    <property type="match status" value="1"/>
</dbReference>
<gene>
    <name evidence="3" type="ORF">DFP81_102433</name>
</gene>
<dbReference type="Pfam" id="PF01381">
    <property type="entry name" value="HTH_3"/>
    <property type="match status" value="1"/>
</dbReference>
<evidence type="ECO:0000259" key="2">
    <source>
        <dbReference type="PROSITE" id="PS50943"/>
    </source>
</evidence>
<dbReference type="Gene3D" id="2.60.120.10">
    <property type="entry name" value="Jelly Rolls"/>
    <property type="match status" value="1"/>
</dbReference>
<dbReference type="GO" id="GO:0003677">
    <property type="term" value="F:DNA binding"/>
    <property type="evidence" value="ECO:0007669"/>
    <property type="project" value="UniProtKB-KW"/>
</dbReference>
<keyword evidence="1" id="KW-0238">DNA-binding</keyword>
<dbReference type="InterPro" id="IPR050807">
    <property type="entry name" value="TransReg_Diox_bact_type"/>
</dbReference>
<dbReference type="InterPro" id="IPR011051">
    <property type="entry name" value="RmlC_Cupin_sf"/>
</dbReference>
<organism evidence="3 4">
    <name type="scientific">Marinomonas pollencensis</name>
    <dbReference type="NCBI Taxonomy" id="491954"/>
    <lineage>
        <taxon>Bacteria</taxon>
        <taxon>Pseudomonadati</taxon>
        <taxon>Pseudomonadota</taxon>
        <taxon>Gammaproteobacteria</taxon>
        <taxon>Oceanospirillales</taxon>
        <taxon>Oceanospirillaceae</taxon>
        <taxon>Marinomonas</taxon>
    </lineage>
</organism>
<comment type="caution">
    <text evidence="3">The sequence shown here is derived from an EMBL/GenBank/DDBJ whole genome shotgun (WGS) entry which is preliminary data.</text>
</comment>
<dbReference type="EMBL" id="QUNG01000002">
    <property type="protein sequence ID" value="REG85894.1"/>
    <property type="molecule type" value="Genomic_DNA"/>
</dbReference>
<sequence length="220" mass="24444">MKLPTLIPRLGERDYFKYGLVWAIMTNKIRNEADAENLRIGHQIRDLRKAKGITLVEMAERIKRSVGYVSQVERGVSALPIPILQAICKVLDVQMSWFFHTDLEAPLEEVNHIVRGDSRRSLNFAGTGIREELLSPRLSGQLQMILTTFSPGAGTVARERKGEEGGLLQAGTIELGIGEKRFLLSTGDSFILTGDEPHWVRNPSDSEDAVVVWTISGGGY</sequence>
<dbReference type="OrthoDB" id="9814751at2"/>
<dbReference type="InterPro" id="IPR001387">
    <property type="entry name" value="Cro/C1-type_HTH"/>
</dbReference>
<feature type="domain" description="HTH cro/C1-type" evidence="2">
    <location>
        <begin position="44"/>
        <end position="98"/>
    </location>
</feature>
<dbReference type="PANTHER" id="PTHR46797">
    <property type="entry name" value="HTH-TYPE TRANSCRIPTIONAL REGULATOR"/>
    <property type="match status" value="1"/>
</dbReference>
<dbReference type="InterPro" id="IPR014710">
    <property type="entry name" value="RmlC-like_jellyroll"/>
</dbReference>
<dbReference type="CDD" id="cd00093">
    <property type="entry name" value="HTH_XRE"/>
    <property type="match status" value="1"/>
</dbReference>